<organism evidence="4">
    <name type="scientific">Enterobius vermicularis</name>
    <name type="common">Human pinworm</name>
    <dbReference type="NCBI Taxonomy" id="51028"/>
    <lineage>
        <taxon>Eukaryota</taxon>
        <taxon>Metazoa</taxon>
        <taxon>Ecdysozoa</taxon>
        <taxon>Nematoda</taxon>
        <taxon>Chromadorea</taxon>
        <taxon>Rhabditida</taxon>
        <taxon>Spirurina</taxon>
        <taxon>Oxyuridomorpha</taxon>
        <taxon>Oxyuroidea</taxon>
        <taxon>Oxyuridae</taxon>
        <taxon>Enterobius</taxon>
    </lineage>
</organism>
<dbReference type="AlphaFoldDB" id="A0A0N4VMS0"/>
<feature type="compositionally biased region" description="Basic residues" evidence="1">
    <location>
        <begin position="87"/>
        <end position="96"/>
    </location>
</feature>
<evidence type="ECO:0000256" key="1">
    <source>
        <dbReference type="SAM" id="MobiDB-lite"/>
    </source>
</evidence>
<feature type="region of interest" description="Disordered" evidence="1">
    <location>
        <begin position="80"/>
        <end position="121"/>
    </location>
</feature>
<dbReference type="WBParaSite" id="EVEC_0001224701-mRNA-1">
    <property type="protein sequence ID" value="EVEC_0001224701-mRNA-1"/>
    <property type="gene ID" value="EVEC_0001224701"/>
</dbReference>
<evidence type="ECO:0000313" key="2">
    <source>
        <dbReference type="EMBL" id="VDD96715.1"/>
    </source>
</evidence>
<protein>
    <submittedName>
        <fullName evidence="2 4">Uncharacterized protein</fullName>
    </submittedName>
</protein>
<reference evidence="4" key="1">
    <citation type="submission" date="2017-02" db="UniProtKB">
        <authorList>
            <consortium name="WormBaseParasite"/>
        </authorList>
    </citation>
    <scope>IDENTIFICATION</scope>
</reference>
<proteinExistence type="predicted"/>
<evidence type="ECO:0000313" key="3">
    <source>
        <dbReference type="Proteomes" id="UP000274131"/>
    </source>
</evidence>
<gene>
    <name evidence="2" type="ORF">EVEC_LOCUS11466</name>
</gene>
<sequence>MLDFEEQGSHYIEERALCKVLQEATPHKPVQKEGEVCPLLRKEHSRALCGSRKLAIVVVFKSLEFKATDGSLLSESRKHPLAEIGKHTNRSSSRAKKLPDSESSSTLRLETRKMRGSKNRAAEKNVGTFQFTVVPFGGNFFPLFLNKDNASPFEIMQPRNHSYHPEEALRKQCYDNTINLQTQTR</sequence>
<evidence type="ECO:0000313" key="4">
    <source>
        <dbReference type="WBParaSite" id="EVEC_0001224701-mRNA-1"/>
    </source>
</evidence>
<accession>A0A0N4VMS0</accession>
<name>A0A0N4VMS0_ENTVE</name>
<dbReference type="EMBL" id="UXUI01012118">
    <property type="protein sequence ID" value="VDD96715.1"/>
    <property type="molecule type" value="Genomic_DNA"/>
</dbReference>
<dbReference type="Proteomes" id="UP000274131">
    <property type="component" value="Unassembled WGS sequence"/>
</dbReference>
<keyword evidence="3" id="KW-1185">Reference proteome</keyword>
<reference evidence="2 3" key="2">
    <citation type="submission" date="2018-10" db="EMBL/GenBank/DDBJ databases">
        <authorList>
            <consortium name="Pathogen Informatics"/>
        </authorList>
    </citation>
    <scope>NUCLEOTIDE SEQUENCE [LARGE SCALE GENOMIC DNA]</scope>
</reference>